<dbReference type="InterPro" id="IPR023631">
    <property type="entry name" value="Amidase_dom"/>
</dbReference>
<sequence length="535" mass="60178">MSKNNEKEKESSTAENETDGLETACYRQCHGQFCLTPTVNHFVHEIPLDFSPFLDSLANYTPTTYERIETLLKSDHSIDRVKSLILNKHIICKDLCLYYLKRIQMTNNYYKAIIELNPHLLSEAQQIDEQINENNVNDKLLFGCVAAVKGNISVCDMYNDAGSYVLHENKMKDDASIIKKLRKQGCVILGRTNLSEWAYALSENIPSGFSAVGGQCLHPDDIREDISGSSSGSAVGIKLNLFTFSLGTETQGSILSPAIHTKHVCALKPSVNAWPKDNIIPINYDQDTCGPLAHDHHSRPIRVGYIIQSQEDLVILQSLSPLLPLTTLVDLNKDPVLAQLIIPILDPTRTCNVTFQDYLCYALGRDTPLYLSAHSSSYSHETISSIVEWNSSHSQYIPYGQLLFTQALQSKLTQEAYDKYRQTVKEGFQSFVEYLKSRYSIDCLLTVDNRDIFASTAVCGTPRATLTLDYYNPDHQQINVVAVGFSLGDDLLLLRLLQRLEKARLQVGKIDTRTSFQKYVQQPIKSAYQNNCVIL</sequence>
<proteinExistence type="predicted"/>
<evidence type="ECO:0000313" key="3">
    <source>
        <dbReference type="Proteomes" id="UP000663855"/>
    </source>
</evidence>
<dbReference type="InterPro" id="IPR036928">
    <property type="entry name" value="AS_sf"/>
</dbReference>
<evidence type="ECO:0000259" key="1">
    <source>
        <dbReference type="Pfam" id="PF01425"/>
    </source>
</evidence>
<dbReference type="Pfam" id="PF01425">
    <property type="entry name" value="Amidase"/>
    <property type="match status" value="1"/>
</dbReference>
<evidence type="ECO:0000313" key="2">
    <source>
        <dbReference type="EMBL" id="CAF1236052.1"/>
    </source>
</evidence>
<protein>
    <recommendedName>
        <fullName evidence="1">Amidase domain-containing protein</fullName>
    </recommendedName>
</protein>
<accession>A0A814YXS7</accession>
<dbReference type="SUPFAM" id="SSF75304">
    <property type="entry name" value="Amidase signature (AS) enzymes"/>
    <property type="match status" value="1"/>
</dbReference>
<dbReference type="Gene3D" id="3.90.1300.10">
    <property type="entry name" value="Amidase signature (AS) domain"/>
    <property type="match status" value="2"/>
</dbReference>
<organism evidence="2 3">
    <name type="scientific">Rotaria magnacalcarata</name>
    <dbReference type="NCBI Taxonomy" id="392030"/>
    <lineage>
        <taxon>Eukaryota</taxon>
        <taxon>Metazoa</taxon>
        <taxon>Spiralia</taxon>
        <taxon>Gnathifera</taxon>
        <taxon>Rotifera</taxon>
        <taxon>Eurotatoria</taxon>
        <taxon>Bdelloidea</taxon>
        <taxon>Philodinida</taxon>
        <taxon>Philodinidae</taxon>
        <taxon>Rotaria</taxon>
    </lineage>
</organism>
<feature type="domain" description="Amidase" evidence="1">
    <location>
        <begin position="95"/>
        <end position="295"/>
    </location>
</feature>
<dbReference type="AlphaFoldDB" id="A0A814YXS7"/>
<dbReference type="EMBL" id="CAJNOV010006098">
    <property type="protein sequence ID" value="CAF1236052.1"/>
    <property type="molecule type" value="Genomic_DNA"/>
</dbReference>
<comment type="caution">
    <text evidence="2">The sequence shown here is derived from an EMBL/GenBank/DDBJ whole genome shotgun (WGS) entry which is preliminary data.</text>
</comment>
<dbReference type="PANTHER" id="PTHR42678">
    <property type="entry name" value="AMIDASE"/>
    <property type="match status" value="1"/>
</dbReference>
<name>A0A814YXS7_9BILA</name>
<reference evidence="2" key="1">
    <citation type="submission" date="2021-02" db="EMBL/GenBank/DDBJ databases">
        <authorList>
            <person name="Nowell W R."/>
        </authorList>
    </citation>
    <scope>NUCLEOTIDE SEQUENCE</scope>
</reference>
<dbReference type="PANTHER" id="PTHR42678:SF34">
    <property type="entry name" value="OS04G0183300 PROTEIN"/>
    <property type="match status" value="1"/>
</dbReference>
<gene>
    <name evidence="2" type="ORF">CJN711_LOCUS13747</name>
</gene>
<dbReference type="Proteomes" id="UP000663855">
    <property type="component" value="Unassembled WGS sequence"/>
</dbReference>